<dbReference type="SUPFAM" id="SSF81296">
    <property type="entry name" value="E set domains"/>
    <property type="match status" value="1"/>
</dbReference>
<evidence type="ECO:0000313" key="25">
    <source>
        <dbReference type="EMBL" id="AAT72294.1"/>
    </source>
</evidence>
<dbReference type="GO" id="GO:0006809">
    <property type="term" value="P:nitric oxide biosynthetic process"/>
    <property type="evidence" value="ECO:0007669"/>
    <property type="project" value="InterPro"/>
</dbReference>
<dbReference type="Gene3D" id="2.60.40.650">
    <property type="match status" value="1"/>
</dbReference>
<dbReference type="GO" id="GO:0030151">
    <property type="term" value="F:molybdenum ion binding"/>
    <property type="evidence" value="ECO:0007669"/>
    <property type="project" value="InterPro"/>
</dbReference>
<dbReference type="GO" id="GO:0042128">
    <property type="term" value="P:nitrate assimilation"/>
    <property type="evidence" value="ECO:0007669"/>
    <property type="project" value="UniProtKB-KW"/>
</dbReference>
<evidence type="ECO:0000256" key="14">
    <source>
        <dbReference type="ARBA" id="ARBA00022989"/>
    </source>
</evidence>
<dbReference type="GO" id="GO:0020037">
    <property type="term" value="F:heme binding"/>
    <property type="evidence" value="ECO:0007669"/>
    <property type="project" value="InterPro"/>
</dbReference>
<dbReference type="PANTHER" id="PTHR19372">
    <property type="entry name" value="SULFITE REDUCTASE"/>
    <property type="match status" value="1"/>
</dbReference>
<dbReference type="InterPro" id="IPR036374">
    <property type="entry name" value="OxRdtase_Mopterin-bd_sf"/>
</dbReference>
<dbReference type="PROSITE" id="PS00559">
    <property type="entry name" value="MOLYBDOPTERIN_EUK"/>
    <property type="match status" value="1"/>
</dbReference>
<evidence type="ECO:0000256" key="1">
    <source>
        <dbReference type="ARBA" id="ARBA00001971"/>
    </source>
</evidence>
<dbReference type="EMBL" id="AY567972">
    <property type="protein sequence ID" value="AAT72294.1"/>
    <property type="molecule type" value="Genomic_DNA"/>
</dbReference>
<comment type="cofactor">
    <cofactor evidence="21">
        <name>Mo-molybdopterin</name>
        <dbReference type="ChEBI" id="CHEBI:71302"/>
    </cofactor>
    <text evidence="21">Binds 1 Mo-molybdopterin (Mo-MPT) cofactor per subunit.</text>
</comment>
<dbReference type="InterPro" id="IPR001199">
    <property type="entry name" value="Cyt_B5-like_heme/steroid-bd"/>
</dbReference>
<keyword evidence="9" id="KW-0285">Flavoprotein</keyword>
<evidence type="ECO:0000256" key="19">
    <source>
        <dbReference type="ARBA" id="ARBA00023157"/>
    </source>
</evidence>
<dbReference type="Pfam" id="PF03404">
    <property type="entry name" value="Mo-co_dimer"/>
    <property type="match status" value="1"/>
</dbReference>
<keyword evidence="12" id="KW-1000">Mitochondrion outer membrane</keyword>
<dbReference type="SUPFAM" id="SSF56524">
    <property type="entry name" value="Oxidoreductase molybdopterin-binding domain"/>
    <property type="match status" value="1"/>
</dbReference>
<comment type="cofactor">
    <cofactor evidence="2">
        <name>FAD</name>
        <dbReference type="ChEBI" id="CHEBI:57692"/>
    </cofactor>
</comment>
<dbReference type="SUPFAM" id="SSF63380">
    <property type="entry name" value="Riboflavin synthase domain-like"/>
    <property type="match status" value="1"/>
</dbReference>
<feature type="domain" description="FAD-binding FR-type" evidence="24">
    <location>
        <begin position="646"/>
        <end position="758"/>
    </location>
</feature>
<dbReference type="InterPro" id="IPR001433">
    <property type="entry name" value="OxRdtase_FAD/NAD-bd"/>
</dbReference>
<dbReference type="Pfam" id="PF00970">
    <property type="entry name" value="FAD_binding_6"/>
    <property type="match status" value="1"/>
</dbReference>
<dbReference type="InterPro" id="IPR005066">
    <property type="entry name" value="MoCF_OxRdtse_dimer"/>
</dbReference>
<dbReference type="Pfam" id="PF00175">
    <property type="entry name" value="NAD_binding_1"/>
    <property type="match status" value="1"/>
</dbReference>
<evidence type="ECO:0000256" key="20">
    <source>
        <dbReference type="PIRNR" id="PIRNR000233"/>
    </source>
</evidence>
<gene>
    <name evidence="25" type="primary">NR</name>
</gene>
<dbReference type="PANTHER" id="PTHR19372:SF7">
    <property type="entry name" value="SULFITE OXIDASE, MITOCHONDRIAL"/>
    <property type="match status" value="1"/>
</dbReference>
<keyword evidence="13" id="KW-0274">FAD</keyword>
<proteinExistence type="inferred from homology"/>
<keyword evidence="12" id="KW-0496">Mitochondrion</keyword>
<protein>
    <recommendedName>
        <fullName evidence="20">Nitrate reductase</fullName>
    </recommendedName>
</protein>
<evidence type="ECO:0000256" key="5">
    <source>
        <dbReference type="ARBA" id="ARBA00006253"/>
    </source>
</evidence>
<evidence type="ECO:0000256" key="12">
    <source>
        <dbReference type="ARBA" id="ARBA00022787"/>
    </source>
</evidence>
<keyword evidence="10" id="KW-0812">Transmembrane</keyword>
<dbReference type="AlphaFoldDB" id="Q5J0W5"/>
<dbReference type="InterPro" id="IPR039261">
    <property type="entry name" value="FNR_nucleotide-bd"/>
</dbReference>
<dbReference type="InterPro" id="IPR018506">
    <property type="entry name" value="Cyt_B5_heme-BS"/>
</dbReference>
<dbReference type="InterPro" id="IPR017938">
    <property type="entry name" value="Riboflavin_synthase-like_b-brl"/>
</dbReference>
<name>Q5J0W5_9CHLO</name>
<accession>Q5J0W5</accession>
<dbReference type="GO" id="GO:0008482">
    <property type="term" value="F:sulfite oxidase activity"/>
    <property type="evidence" value="ECO:0007669"/>
    <property type="project" value="TreeGrafter"/>
</dbReference>
<sequence length="901" mass="99360">MPALANNTAEPSSSPGEMMLSKLKANGSSGGDSANGVPQQNGKVVVESFVHKHLGAPYEPPLSPEDPDWALHVPASTVNDKDKGTADAWIPRDPRILRLTGRHPLNCEPPMHDLMAAGFITPPSIHYVRNHGPAPKIRWDQHRLEIGGLVERPMSLTMDEIVSMPSVTIPVTMVCAGNRRKEENMLKKSIGFNWGPCAVSTGYWTGVKLCDLLKHVGAKGPKQGGGYHVGFSGPKGELPAGDGTYGTSIPWGKAMNPAEDVLVAYKHNGRWLTIDHGFPVRTIIPGNIGGRTIKWLCKITVQEKESNNHYHYMDNRVLPAHVDQEIATKEGWWFKPEYIINDLNINSAVARPWHDEVVSFKDAKKMYTVKGYAYAGGGHKIIRCEISLDGAQTWRLANIRRFAEPNEYGKHWCWVHWDIDVPIFDFFGPKEMLLRAWDETQNTQPATITWNVMGMMNNCHFRVLLHPFMDDKGNVGVRFQHPAPVEVGERGNIGWREEENLRMQALEAAGITTKEGPLPPNRDIAAAAAAKPATPKATGSGKEYTMEEVAQHTTHDSAWFVHEGKVYDATAFLDEHPGGSDSILTATGADATEDFNAIHSKKARNMLADYYIGELVASKPGAPPQPQANGHATANGHTSLITLNPREKVTLKLAERIEVSHNTRIFRFALPSPEHILGLPTGKHLFVYAHVNGELVARAYTPISSDEDKGRLDLLIKVYGPNQHPAFPQGGKMSQHLDKLKIGETIQVKGPVGHFTYEGKGNYVNGKSKGKASKLSMLAGGTGITPILQVLEAIFRDKEDQTCMSLIFANNSEPDILARDRLDKLAQENPERFKVYHVLSKAPEGWPQGKGYVTEHMMRERFFPPGEDSLALMCGPPGLISLVGGPGFEKMGYSKERTVSF</sequence>
<evidence type="ECO:0000259" key="24">
    <source>
        <dbReference type="PROSITE" id="PS51384"/>
    </source>
</evidence>
<dbReference type="Gene3D" id="2.40.30.10">
    <property type="entry name" value="Translation factors"/>
    <property type="match status" value="1"/>
</dbReference>
<evidence type="ECO:0000256" key="16">
    <source>
        <dbReference type="ARBA" id="ARBA00023004"/>
    </source>
</evidence>
<dbReference type="PRINTS" id="PR00406">
    <property type="entry name" value="CYTB5RDTASE"/>
</dbReference>
<dbReference type="Pfam" id="PF00173">
    <property type="entry name" value="Cyt-b5"/>
    <property type="match status" value="1"/>
</dbReference>
<evidence type="ECO:0000256" key="18">
    <source>
        <dbReference type="ARBA" id="ARBA00023136"/>
    </source>
</evidence>
<dbReference type="GO" id="GO:0005741">
    <property type="term" value="C:mitochondrial outer membrane"/>
    <property type="evidence" value="ECO:0007669"/>
    <property type="project" value="UniProtKB-SubCell"/>
</dbReference>
<dbReference type="FunFam" id="3.10.120.10:FF:000007">
    <property type="entry name" value="Sulfite oxidase, mitochondrial"/>
    <property type="match status" value="1"/>
</dbReference>
<dbReference type="InterPro" id="IPR036400">
    <property type="entry name" value="Cyt_B5-like_heme/steroid_sf"/>
</dbReference>
<evidence type="ECO:0000256" key="10">
    <source>
        <dbReference type="ARBA" id="ARBA00022692"/>
    </source>
</evidence>
<keyword evidence="7 21" id="KW-0500">Molybdenum</keyword>
<dbReference type="GO" id="GO:0050464">
    <property type="term" value="F:nitrate reductase (NADPH) activity"/>
    <property type="evidence" value="ECO:0007669"/>
    <property type="project" value="InterPro"/>
</dbReference>
<comment type="subunit">
    <text evidence="6">Homodimer.</text>
</comment>
<dbReference type="FunFam" id="2.40.30.10:FF:000021">
    <property type="entry name" value="NADH-cytochrome b5 reductase"/>
    <property type="match status" value="1"/>
</dbReference>
<organism evidence="25">
    <name type="scientific">Dunaliella viridis</name>
    <dbReference type="NCBI Taxonomy" id="140095"/>
    <lineage>
        <taxon>Eukaryota</taxon>
        <taxon>Viridiplantae</taxon>
        <taxon>Chlorophyta</taxon>
        <taxon>core chlorophytes</taxon>
        <taxon>Chlorophyceae</taxon>
        <taxon>CS clade</taxon>
        <taxon>Chlamydomonadales</taxon>
        <taxon>Dunaliellaceae</taxon>
        <taxon>Dunaliella</taxon>
    </lineage>
</organism>
<dbReference type="Gene3D" id="3.40.50.80">
    <property type="entry name" value="Nucleotide-binding domain of ferredoxin-NADP reductase (FNR) module"/>
    <property type="match status" value="1"/>
</dbReference>
<dbReference type="SUPFAM" id="SSF52343">
    <property type="entry name" value="Ferredoxin reductase-like, C-terminal NADP-linked domain"/>
    <property type="match status" value="1"/>
</dbReference>
<dbReference type="PRINTS" id="PR00407">
    <property type="entry name" value="EUMOPTERIN"/>
</dbReference>
<evidence type="ECO:0000256" key="9">
    <source>
        <dbReference type="ARBA" id="ARBA00022630"/>
    </source>
</evidence>
<dbReference type="InterPro" id="IPR022407">
    <property type="entry name" value="OxRdtase_Mopterin_BS"/>
</dbReference>
<dbReference type="PRINTS" id="PR00371">
    <property type="entry name" value="FPNCR"/>
</dbReference>
<dbReference type="SMART" id="SM01117">
    <property type="entry name" value="Cyt-b5"/>
    <property type="match status" value="1"/>
</dbReference>
<dbReference type="InterPro" id="IPR017927">
    <property type="entry name" value="FAD-bd_FR_type"/>
</dbReference>
<evidence type="ECO:0000256" key="17">
    <source>
        <dbReference type="ARBA" id="ARBA00023063"/>
    </source>
</evidence>
<keyword evidence="11 21" id="KW-0479">Metal-binding</keyword>
<dbReference type="Gene3D" id="3.90.420.10">
    <property type="entry name" value="Oxidoreductase, molybdopterin-binding domain"/>
    <property type="match status" value="1"/>
</dbReference>
<comment type="similarity">
    <text evidence="5 20">Belongs to the nitrate reductase family.</text>
</comment>
<dbReference type="InterPro" id="IPR012137">
    <property type="entry name" value="Nitr_rd_NADH"/>
</dbReference>
<keyword evidence="15 25" id="KW-0560">Oxidoreductase</keyword>
<dbReference type="PRINTS" id="PR00363">
    <property type="entry name" value="CYTOCHROMEB5"/>
</dbReference>
<dbReference type="PIRSF" id="PIRSF000233">
    <property type="entry name" value="Nitr_rd_NADH"/>
    <property type="match status" value="1"/>
</dbReference>
<keyword evidence="18" id="KW-0472">Membrane</keyword>
<keyword evidence="16" id="KW-0408">Iron</keyword>
<evidence type="ECO:0000256" key="8">
    <source>
        <dbReference type="ARBA" id="ARBA00022617"/>
    </source>
</evidence>
<evidence type="ECO:0000256" key="22">
    <source>
        <dbReference type="SAM" id="MobiDB-lite"/>
    </source>
</evidence>
<comment type="function">
    <text evidence="3 20">Nitrate reductase is a key enzyme involved in the first step of nitrate assimilation in plants, fungi and bacteria.</text>
</comment>
<evidence type="ECO:0000256" key="4">
    <source>
        <dbReference type="ARBA" id="ARBA00004294"/>
    </source>
</evidence>
<dbReference type="Gene3D" id="3.10.120.10">
    <property type="entry name" value="Cytochrome b5-like heme/steroid binding domain"/>
    <property type="match status" value="1"/>
</dbReference>
<feature type="compositionally biased region" description="Polar residues" evidence="22">
    <location>
        <begin position="1"/>
        <end position="15"/>
    </location>
</feature>
<dbReference type="GO" id="GO:0006790">
    <property type="term" value="P:sulfur compound metabolic process"/>
    <property type="evidence" value="ECO:0007669"/>
    <property type="project" value="TreeGrafter"/>
</dbReference>
<keyword evidence="17 20" id="KW-0534">Nitrate assimilation</keyword>
<reference evidence="25" key="1">
    <citation type="journal article" date="2006" name="Gene">
        <title>Functional complementation of a nitrate reductase defective mutant of a green alga Dunaliella viridis by introducing the nitrate reductase gene.</title>
        <authorList>
            <person name="Sun Y."/>
            <person name="Gao X."/>
            <person name="Li Q."/>
            <person name="Zhang Q."/>
            <person name="Xu Z."/>
        </authorList>
    </citation>
    <scope>NUCLEOTIDE SEQUENCE</scope>
</reference>
<evidence type="ECO:0000259" key="23">
    <source>
        <dbReference type="PROSITE" id="PS50255"/>
    </source>
</evidence>
<dbReference type="InterPro" id="IPR001709">
    <property type="entry name" value="Flavoprot_Pyr_Nucl_cyt_Rdtase"/>
</dbReference>
<dbReference type="InterPro" id="IPR014756">
    <property type="entry name" value="Ig_E-set"/>
</dbReference>
<evidence type="ECO:0000256" key="6">
    <source>
        <dbReference type="ARBA" id="ARBA00011738"/>
    </source>
</evidence>
<keyword evidence="19" id="KW-1015">Disulfide bond</keyword>
<comment type="subcellular location">
    <subcellularLocation>
        <location evidence="4">Mitochondrion outer membrane</location>
    </subcellularLocation>
</comment>
<keyword evidence="14" id="KW-1133">Transmembrane helix</keyword>
<dbReference type="Pfam" id="PF00174">
    <property type="entry name" value="Oxidored_molyb"/>
    <property type="match status" value="1"/>
</dbReference>
<evidence type="ECO:0000256" key="7">
    <source>
        <dbReference type="ARBA" id="ARBA00022505"/>
    </source>
</evidence>
<dbReference type="CDD" id="cd06183">
    <property type="entry name" value="cyt_b5_reduct_like"/>
    <property type="match status" value="1"/>
</dbReference>
<evidence type="ECO:0000256" key="13">
    <source>
        <dbReference type="ARBA" id="ARBA00022827"/>
    </source>
</evidence>
<dbReference type="PROSITE" id="PS51384">
    <property type="entry name" value="FAD_FR"/>
    <property type="match status" value="1"/>
</dbReference>
<dbReference type="InterPro" id="IPR008335">
    <property type="entry name" value="Mopterin_OxRdtase_euk"/>
</dbReference>
<feature type="region of interest" description="Disordered" evidence="22">
    <location>
        <begin position="1"/>
        <end position="39"/>
    </location>
</feature>
<dbReference type="FunFam" id="3.40.50.80:FF:000019">
    <property type="entry name" value="NADH-cytochrome b5 reductase"/>
    <property type="match status" value="1"/>
</dbReference>
<dbReference type="PROSITE" id="PS00191">
    <property type="entry name" value="CYTOCHROME_B5_1"/>
    <property type="match status" value="1"/>
</dbReference>
<dbReference type="SUPFAM" id="SSF55856">
    <property type="entry name" value="Cytochrome b5-like heme/steroid binding domain"/>
    <property type="match status" value="1"/>
</dbReference>
<dbReference type="GO" id="GO:0043546">
    <property type="term" value="F:molybdopterin cofactor binding"/>
    <property type="evidence" value="ECO:0007669"/>
    <property type="project" value="InterPro"/>
</dbReference>
<keyword evidence="8" id="KW-0349">Heme</keyword>
<evidence type="ECO:0000256" key="15">
    <source>
        <dbReference type="ARBA" id="ARBA00023002"/>
    </source>
</evidence>
<evidence type="ECO:0000256" key="21">
    <source>
        <dbReference type="PIRSR" id="PIRSR000233-1"/>
    </source>
</evidence>
<evidence type="ECO:0000256" key="11">
    <source>
        <dbReference type="ARBA" id="ARBA00022723"/>
    </source>
</evidence>
<dbReference type="InterPro" id="IPR008333">
    <property type="entry name" value="Cbr1-like_FAD-bd_dom"/>
</dbReference>
<dbReference type="PROSITE" id="PS50255">
    <property type="entry name" value="CYTOCHROME_B5_2"/>
    <property type="match status" value="1"/>
</dbReference>
<dbReference type="FunFam" id="3.90.420.10:FF:000003">
    <property type="entry name" value="Nitrate reductase"/>
    <property type="match status" value="1"/>
</dbReference>
<feature type="binding site" evidence="21">
    <location>
        <position position="175"/>
    </location>
    <ligand>
        <name>Mo-molybdopterin</name>
        <dbReference type="ChEBI" id="CHEBI:71302"/>
    </ligand>
    <ligandPart>
        <name>Mo</name>
        <dbReference type="ChEBI" id="CHEBI:28685"/>
    </ligandPart>
</feature>
<comment type="cofactor">
    <cofactor evidence="1">
        <name>heme</name>
        <dbReference type="ChEBI" id="CHEBI:30413"/>
    </cofactor>
</comment>
<dbReference type="InterPro" id="IPR000572">
    <property type="entry name" value="OxRdtase_Mopterin-bd_dom"/>
</dbReference>
<feature type="domain" description="Cytochrome b5 heme-binding" evidence="23">
    <location>
        <begin position="541"/>
        <end position="616"/>
    </location>
</feature>
<evidence type="ECO:0000256" key="2">
    <source>
        <dbReference type="ARBA" id="ARBA00001974"/>
    </source>
</evidence>
<evidence type="ECO:0000256" key="3">
    <source>
        <dbReference type="ARBA" id="ARBA00003838"/>
    </source>
</evidence>
<feature type="compositionally biased region" description="Low complexity" evidence="22">
    <location>
        <begin position="25"/>
        <end position="36"/>
    </location>
</feature>